<dbReference type="RefSeq" id="WP_181569930.1">
    <property type="nucleotide sequence ID" value="NZ_CP059322.2"/>
</dbReference>
<keyword evidence="2" id="KW-1185">Reference proteome</keyword>
<dbReference type="KEGG" id="mfeu:H1D33_00595"/>
<evidence type="ECO:0000313" key="1">
    <source>
        <dbReference type="EMBL" id="QLQ37449.1"/>
    </source>
</evidence>
<name>A0A7L6B6E9_9ACTN</name>
<protein>
    <submittedName>
        <fullName evidence="1">Uncharacterized protein</fullName>
    </submittedName>
</protein>
<dbReference type="AlphaFoldDB" id="A0A7L6B6E9"/>
<proteinExistence type="predicted"/>
<dbReference type="Proteomes" id="UP000510844">
    <property type="component" value="Chromosome"/>
</dbReference>
<gene>
    <name evidence="1" type="ORF">H1D33_00595</name>
</gene>
<sequence length="194" mass="21690">MVEPRAFWLDEHFDREHGTGGRGRYEAEVLRRTDEFADTWGDIAPVAFAATAWRIATELSPGYVRWHRRIVSATCAPSPWDGSLTGAVTVISRWPAELTWTRQWQRDRGWRDWPQLFGQYTTPTERDLTRSPHLRALLQVDAPVPLGDLPPAPDGPDDAVAATARRAVVVLTRELNDLLGPMIGQLEAGVPADS</sequence>
<dbReference type="EMBL" id="CP059322">
    <property type="protein sequence ID" value="QLQ37449.1"/>
    <property type="molecule type" value="Genomic_DNA"/>
</dbReference>
<reference evidence="2" key="1">
    <citation type="submission" date="2020-07" db="EMBL/GenBank/DDBJ databases">
        <title>A new Micromonospora strain with potent antibiotic activity isolated from the microbiome of a mid-Atlantic deep-sea sponge.</title>
        <authorList>
            <person name="Back C.R."/>
            <person name="Stennett H.L."/>
            <person name="Williams S.E."/>
            <person name="Wang L."/>
            <person name="Ojeda Gomez J."/>
            <person name="Abdulle O.M."/>
            <person name="Duffy T."/>
            <person name="Hendry K.R."/>
            <person name="Powell D."/>
            <person name="Stach J.E."/>
            <person name="Essex-Lopresti A.E."/>
            <person name="Willis C.L."/>
            <person name="Curnow P."/>
            <person name="Race P.R."/>
        </authorList>
    </citation>
    <scope>NUCLEOTIDE SEQUENCE [LARGE SCALE GENOMIC DNA]</scope>
    <source>
        <strain evidence="2">28ISP2-46</strain>
    </source>
</reference>
<accession>A0A7L6B6E9</accession>
<evidence type="ECO:0000313" key="2">
    <source>
        <dbReference type="Proteomes" id="UP000510844"/>
    </source>
</evidence>
<organism evidence="1 2">
    <name type="scientific">Micromonospora robiginosa</name>
    <dbReference type="NCBI Taxonomy" id="2749844"/>
    <lineage>
        <taxon>Bacteria</taxon>
        <taxon>Bacillati</taxon>
        <taxon>Actinomycetota</taxon>
        <taxon>Actinomycetes</taxon>
        <taxon>Micromonosporales</taxon>
        <taxon>Micromonosporaceae</taxon>
        <taxon>Micromonospora</taxon>
    </lineage>
</organism>
<reference evidence="1 2" key="2">
    <citation type="journal article" date="2021" name="Mar. Drugs">
        <title>A New Micromonospora Strain with Antibiotic Activity Isolated from the Microbiome of a Mid-Atlantic Deep-Sea Sponge.</title>
        <authorList>
            <person name="Back C.R."/>
            <person name="Stennett H.L."/>
            <person name="Williams S.E."/>
            <person name="Wang L."/>
            <person name="Ojeda Gomez J."/>
            <person name="Abdulle O.M."/>
            <person name="Duffy T."/>
            <person name="Neal C."/>
            <person name="Mantell J."/>
            <person name="Jepson M.A."/>
            <person name="Hendry K.R."/>
            <person name="Powell D."/>
            <person name="Stach J.E.M."/>
            <person name="Essex-Lopresti A.E."/>
            <person name="Willis C.L."/>
            <person name="Curnow P."/>
            <person name="Race P.R."/>
        </authorList>
    </citation>
    <scope>NUCLEOTIDE SEQUENCE [LARGE SCALE GENOMIC DNA]</scope>
    <source>
        <strain evidence="1 2">28ISP2-46</strain>
    </source>
</reference>